<dbReference type="PANTHER" id="PTHR43343">
    <property type="entry name" value="PEPTIDASE S12"/>
    <property type="match status" value="1"/>
</dbReference>
<dbReference type="Gene3D" id="2.30.42.10">
    <property type="match status" value="1"/>
</dbReference>
<dbReference type="InterPro" id="IPR001940">
    <property type="entry name" value="Peptidase_S1C"/>
</dbReference>
<reference evidence="4 5" key="1">
    <citation type="journal article" date="2015" name="Nature">
        <title>rRNA introns, odd ribosomes, and small enigmatic genomes across a large radiation of phyla.</title>
        <authorList>
            <person name="Brown C.T."/>
            <person name="Hug L.A."/>
            <person name="Thomas B.C."/>
            <person name="Sharon I."/>
            <person name="Castelle C.J."/>
            <person name="Singh A."/>
            <person name="Wilkins M.J."/>
            <person name="Williams K.H."/>
            <person name="Banfield J.F."/>
        </authorList>
    </citation>
    <scope>NUCLEOTIDE SEQUENCE [LARGE SCALE GENOMIC DNA]</scope>
</reference>
<dbReference type="PANTHER" id="PTHR43343:SF3">
    <property type="entry name" value="PROTEASE DO-LIKE 8, CHLOROPLASTIC"/>
    <property type="match status" value="1"/>
</dbReference>
<feature type="domain" description="PDZ" evidence="3">
    <location>
        <begin position="251"/>
        <end position="341"/>
    </location>
</feature>
<dbReference type="GO" id="GO:0004252">
    <property type="term" value="F:serine-type endopeptidase activity"/>
    <property type="evidence" value="ECO:0007669"/>
    <property type="project" value="InterPro"/>
</dbReference>
<dbReference type="CDD" id="cd06779">
    <property type="entry name" value="cpPDZ_Deg_HtrA-like"/>
    <property type="match status" value="1"/>
</dbReference>
<gene>
    <name evidence="4" type="ORF">UY61_C0021G0004</name>
</gene>
<comment type="caution">
    <text evidence="4">The sequence shown here is derived from an EMBL/GenBank/DDBJ whole genome shotgun (WGS) entry which is preliminary data.</text>
</comment>
<dbReference type="InterPro" id="IPR009003">
    <property type="entry name" value="Peptidase_S1_PA"/>
</dbReference>
<dbReference type="Gene3D" id="2.40.10.120">
    <property type="match status" value="1"/>
</dbReference>
<proteinExistence type="predicted"/>
<evidence type="ECO:0000259" key="3">
    <source>
        <dbReference type="SMART" id="SM00228"/>
    </source>
</evidence>
<protein>
    <submittedName>
        <fullName evidence="4">Protease Do</fullName>
    </submittedName>
</protein>
<dbReference type="InterPro" id="IPR001478">
    <property type="entry name" value="PDZ"/>
</dbReference>
<evidence type="ECO:0000313" key="4">
    <source>
        <dbReference type="EMBL" id="KKW20832.1"/>
    </source>
</evidence>
<evidence type="ECO:0000313" key="5">
    <source>
        <dbReference type="Proteomes" id="UP000034201"/>
    </source>
</evidence>
<dbReference type="InterPro" id="IPR036034">
    <property type="entry name" value="PDZ_sf"/>
</dbReference>
<dbReference type="GO" id="GO:0006508">
    <property type="term" value="P:proteolysis"/>
    <property type="evidence" value="ECO:0007669"/>
    <property type="project" value="UniProtKB-KW"/>
</dbReference>
<dbReference type="SMART" id="SM00228">
    <property type="entry name" value="PDZ"/>
    <property type="match status" value="1"/>
</dbReference>
<dbReference type="AlphaFoldDB" id="A0A0G1Z0K2"/>
<dbReference type="SUPFAM" id="SSF50494">
    <property type="entry name" value="Trypsin-like serine proteases"/>
    <property type="match status" value="1"/>
</dbReference>
<keyword evidence="1 4" id="KW-0645">Protease</keyword>
<name>A0A0G1Z0K2_9BACT</name>
<dbReference type="EMBL" id="LCQQ01000021">
    <property type="protein sequence ID" value="KKW20832.1"/>
    <property type="molecule type" value="Genomic_DNA"/>
</dbReference>
<dbReference type="Pfam" id="PF13180">
    <property type="entry name" value="PDZ_2"/>
    <property type="match status" value="1"/>
</dbReference>
<sequence length="354" mass="38393">MTKIQYEEQVIKIIRETMPGVVSIVVGKDYEKILKENPYDLMVPHGNHVDPPAPEETLPHTKSGKIRIGGGSGFIVDDSGLIVTNKHVISDPEAEYWITTLAEDTYAARVLARDPLNDVAVLKIENASGLDQIRLGDSNKIQLGETVIAIGTALGEFQNTVSKGIISGLSRFVSAITDTEGHSERLRGLIQTDAAINPGNSGGPLVNLDGEAIGINTAVVYGAQNISFAIPINRAKRDLEELKTFGHIRRPFLGIRYVPVNPVVKKRFNLPVDDGAFVLKEGLPERPAVIPDSAAAKAGIKETDIIVALNRIPINEKTSVEDVLEMVPMGSTIEMKILRDGQEKTIAVTAEERI</sequence>
<organism evidence="4 5">
    <name type="scientific">Candidatus Adlerbacteria bacterium GW2011_GWC1_50_9</name>
    <dbReference type="NCBI Taxonomy" id="1618608"/>
    <lineage>
        <taxon>Bacteria</taxon>
        <taxon>Candidatus Adleribacteriota</taxon>
    </lineage>
</organism>
<evidence type="ECO:0000256" key="2">
    <source>
        <dbReference type="ARBA" id="ARBA00022801"/>
    </source>
</evidence>
<dbReference type="Proteomes" id="UP000034201">
    <property type="component" value="Unassembled WGS sequence"/>
</dbReference>
<accession>A0A0G1Z0K2</accession>
<dbReference type="InterPro" id="IPR051201">
    <property type="entry name" value="Chloro_Bact_Ser_Proteases"/>
</dbReference>
<dbReference type="Pfam" id="PF13365">
    <property type="entry name" value="Trypsin_2"/>
    <property type="match status" value="1"/>
</dbReference>
<evidence type="ECO:0000256" key="1">
    <source>
        <dbReference type="ARBA" id="ARBA00022670"/>
    </source>
</evidence>
<keyword evidence="2" id="KW-0378">Hydrolase</keyword>
<dbReference type="SUPFAM" id="SSF50156">
    <property type="entry name" value="PDZ domain-like"/>
    <property type="match status" value="1"/>
</dbReference>
<dbReference type="PRINTS" id="PR00834">
    <property type="entry name" value="PROTEASES2C"/>
</dbReference>